<feature type="non-terminal residue" evidence="3">
    <location>
        <position position="1"/>
    </location>
</feature>
<organism evidence="3">
    <name type="scientific">Zea mays</name>
    <name type="common">Maize</name>
    <dbReference type="NCBI Taxonomy" id="4577"/>
    <lineage>
        <taxon>Eukaryota</taxon>
        <taxon>Viridiplantae</taxon>
        <taxon>Streptophyta</taxon>
        <taxon>Embryophyta</taxon>
        <taxon>Tracheophyta</taxon>
        <taxon>Spermatophyta</taxon>
        <taxon>Magnoliopsida</taxon>
        <taxon>Liliopsida</taxon>
        <taxon>Poales</taxon>
        <taxon>Poaceae</taxon>
        <taxon>PACMAD clade</taxon>
        <taxon>Panicoideae</taxon>
        <taxon>Andropogonodae</taxon>
        <taxon>Andropogoneae</taxon>
        <taxon>Tripsacinae</taxon>
        <taxon>Zea</taxon>
    </lineage>
</organism>
<feature type="region of interest" description="Disordered" evidence="1">
    <location>
        <begin position="78"/>
        <end position="118"/>
    </location>
</feature>
<evidence type="ECO:0000256" key="1">
    <source>
        <dbReference type="SAM" id="MobiDB-lite"/>
    </source>
</evidence>
<keyword evidence="2" id="KW-0732">Signal</keyword>
<name>A0A1D6JAD9_MAIZE</name>
<feature type="compositionally biased region" description="Low complexity" evidence="1">
    <location>
        <begin position="100"/>
        <end position="118"/>
    </location>
</feature>
<feature type="chain" id="PRO_5010805621" evidence="2">
    <location>
        <begin position="36"/>
        <end position="131"/>
    </location>
</feature>
<feature type="signal peptide" evidence="2">
    <location>
        <begin position="1"/>
        <end position="35"/>
    </location>
</feature>
<proteinExistence type="predicted"/>
<protein>
    <submittedName>
        <fullName evidence="3">Uncharacterized protein</fullName>
    </submittedName>
</protein>
<evidence type="ECO:0000256" key="2">
    <source>
        <dbReference type="SAM" id="SignalP"/>
    </source>
</evidence>
<gene>
    <name evidence="3" type="ORF">ZEAMMB73_Zm00001d025855</name>
</gene>
<dbReference type="EMBL" id="CM000786">
    <property type="protein sequence ID" value="AQK44849.1"/>
    <property type="molecule type" value="Genomic_DNA"/>
</dbReference>
<reference evidence="3" key="1">
    <citation type="submission" date="2015-12" db="EMBL/GenBank/DDBJ databases">
        <title>Update maize B73 reference genome by single molecule sequencing technologies.</title>
        <authorList>
            <consortium name="Maize Genome Sequencing Project"/>
            <person name="Ware D."/>
        </authorList>
    </citation>
    <scope>NUCLEOTIDE SEQUENCE</scope>
    <source>
        <tissue evidence="3">Seedling</tissue>
    </source>
</reference>
<accession>A0A1D6JAD9</accession>
<dbReference type="AlphaFoldDB" id="A0A1D6JAD9"/>
<evidence type="ECO:0000313" key="3">
    <source>
        <dbReference type="EMBL" id="AQK44849.1"/>
    </source>
</evidence>
<sequence length="131" mass="13519">RPRHPSPPPATSRLARHQLAAALLRTWFVFSFARAASRLVSSNAAGVGSLEVGVAADTSNASRQGLGGLEDEELQVQDAVASGSKRSKDSAAAATRSANVSSPSVVHSHPAILPAPAQQIPEVKQAGILRP</sequence>